<keyword evidence="13" id="KW-1185">Reference proteome</keyword>
<dbReference type="GO" id="GO:0005886">
    <property type="term" value="C:plasma membrane"/>
    <property type="evidence" value="ECO:0007669"/>
    <property type="project" value="UniProtKB-SubCell"/>
</dbReference>
<protein>
    <recommendedName>
        <fullName evidence="10">Cytochrome c oxidase polypeptide 4</fullName>
        <ecNumber evidence="10">7.1.1.9</ecNumber>
    </recommendedName>
    <alternativeName>
        <fullName evidence="10">Cytochrome aa3 subunit 4</fullName>
    </alternativeName>
    <alternativeName>
        <fullName evidence="10">Cytochrome c oxidase polypeptide IV</fullName>
    </alternativeName>
</protein>
<accession>A0A7W3PN01</accession>
<evidence type="ECO:0000256" key="4">
    <source>
        <dbReference type="ARBA" id="ARBA00022475"/>
    </source>
</evidence>
<comment type="function">
    <text evidence="1 10">Part of cytochrome c oxidase, its function is unknown.</text>
</comment>
<dbReference type="GO" id="GO:0022900">
    <property type="term" value="P:electron transport chain"/>
    <property type="evidence" value="ECO:0007669"/>
    <property type="project" value="InterPro"/>
</dbReference>
<dbReference type="RefSeq" id="WP_182483795.1">
    <property type="nucleotide sequence ID" value="NZ_JACGWU010000001.1"/>
</dbReference>
<dbReference type="GO" id="GO:0004129">
    <property type="term" value="F:cytochrome-c oxidase activity"/>
    <property type="evidence" value="ECO:0007669"/>
    <property type="project" value="UniProtKB-EC"/>
</dbReference>
<comment type="catalytic activity">
    <reaction evidence="9 10">
        <text>4 Fe(II)-[cytochrome c] + O2 + 8 H(+)(in) = 4 Fe(III)-[cytochrome c] + 2 H2O + 4 H(+)(out)</text>
        <dbReference type="Rhea" id="RHEA:11436"/>
        <dbReference type="Rhea" id="RHEA-COMP:10350"/>
        <dbReference type="Rhea" id="RHEA-COMP:14399"/>
        <dbReference type="ChEBI" id="CHEBI:15377"/>
        <dbReference type="ChEBI" id="CHEBI:15378"/>
        <dbReference type="ChEBI" id="CHEBI:15379"/>
        <dbReference type="ChEBI" id="CHEBI:29033"/>
        <dbReference type="ChEBI" id="CHEBI:29034"/>
        <dbReference type="EC" id="7.1.1.9"/>
    </reaction>
</comment>
<keyword evidence="8 10" id="KW-0472">Membrane</keyword>
<evidence type="ECO:0000256" key="6">
    <source>
        <dbReference type="ARBA" id="ARBA00022967"/>
    </source>
</evidence>
<evidence type="ECO:0000256" key="8">
    <source>
        <dbReference type="ARBA" id="ARBA00023136"/>
    </source>
</evidence>
<keyword evidence="4 10" id="KW-1003">Cell membrane</keyword>
<reference evidence="12 13" key="1">
    <citation type="submission" date="2020-07" db="EMBL/GenBank/DDBJ databases">
        <title>Sequencing the genomes of 1000 actinobacteria strains.</title>
        <authorList>
            <person name="Klenk H.-P."/>
        </authorList>
    </citation>
    <scope>NUCLEOTIDE SEQUENCE [LARGE SCALE GENOMIC DNA]</scope>
    <source>
        <strain evidence="12 13">DSM 23737</strain>
    </source>
</reference>
<dbReference type="Proteomes" id="UP000524237">
    <property type="component" value="Unassembled WGS sequence"/>
</dbReference>
<comment type="subcellular location">
    <subcellularLocation>
        <location evidence="2">Cell membrane</location>
        <topology evidence="2">Multi-pass membrane protein</topology>
    </subcellularLocation>
</comment>
<dbReference type="AlphaFoldDB" id="A0A7W3PN01"/>
<dbReference type="Pfam" id="PF12270">
    <property type="entry name" value="Cyt_c_ox_IV"/>
    <property type="match status" value="1"/>
</dbReference>
<keyword evidence="6 10" id="KW-1278">Translocase</keyword>
<evidence type="ECO:0000256" key="11">
    <source>
        <dbReference type="SAM" id="Phobius"/>
    </source>
</evidence>
<dbReference type="InterPro" id="IPR021050">
    <property type="entry name" value="Cyt_c_oxidase_su4_actinobac"/>
</dbReference>
<evidence type="ECO:0000256" key="5">
    <source>
        <dbReference type="ARBA" id="ARBA00022692"/>
    </source>
</evidence>
<organism evidence="12 13">
    <name type="scientific">Alpinimonas psychrophila</name>
    <dbReference type="NCBI Taxonomy" id="748908"/>
    <lineage>
        <taxon>Bacteria</taxon>
        <taxon>Bacillati</taxon>
        <taxon>Actinomycetota</taxon>
        <taxon>Actinomycetes</taxon>
        <taxon>Micrococcales</taxon>
        <taxon>Microbacteriaceae</taxon>
        <taxon>Alpinimonas</taxon>
    </lineage>
</organism>
<feature type="transmembrane region" description="Helical" evidence="11">
    <location>
        <begin position="94"/>
        <end position="125"/>
    </location>
</feature>
<evidence type="ECO:0000256" key="2">
    <source>
        <dbReference type="ARBA" id="ARBA00004651"/>
    </source>
</evidence>
<feature type="transmembrane region" description="Helical" evidence="11">
    <location>
        <begin position="6"/>
        <end position="25"/>
    </location>
</feature>
<evidence type="ECO:0000313" key="12">
    <source>
        <dbReference type="EMBL" id="MBA8828379.1"/>
    </source>
</evidence>
<sequence>MRANVVLMWVLAGYFLVAGVLYIVWNHNAGHPFDPAPTLTILLSAGLSGLIGFYLNAVNRSQGGILLPEDRLDADIDDGDPEIGYFSPWSWWPFILGLGGAVVILGLAVGVWIALFAIPVVLIALAGWSFEYYRGNFGR</sequence>
<keyword evidence="7 11" id="KW-1133">Transmembrane helix</keyword>
<comment type="caution">
    <text evidence="12">The sequence shown here is derived from an EMBL/GenBank/DDBJ whole genome shotgun (WGS) entry which is preliminary data.</text>
</comment>
<comment type="subunit">
    <text evidence="10">Associates with subunits I, II and III to form cytochrome c oxidase.</text>
</comment>
<evidence type="ECO:0000256" key="3">
    <source>
        <dbReference type="ARBA" id="ARBA00006870"/>
    </source>
</evidence>
<dbReference type="PIRSF" id="PIRSF017385">
    <property type="entry name" value="CtaF"/>
    <property type="match status" value="1"/>
</dbReference>
<proteinExistence type="inferred from homology"/>
<dbReference type="EMBL" id="JACGWU010000001">
    <property type="protein sequence ID" value="MBA8828379.1"/>
    <property type="molecule type" value="Genomic_DNA"/>
</dbReference>
<gene>
    <name evidence="12" type="ORF">FB555_000450</name>
</gene>
<evidence type="ECO:0000313" key="13">
    <source>
        <dbReference type="Proteomes" id="UP000524237"/>
    </source>
</evidence>
<name>A0A7W3PN01_9MICO</name>
<dbReference type="EC" id="7.1.1.9" evidence="10"/>
<evidence type="ECO:0000256" key="9">
    <source>
        <dbReference type="ARBA" id="ARBA00047816"/>
    </source>
</evidence>
<feature type="transmembrane region" description="Helical" evidence="11">
    <location>
        <begin position="37"/>
        <end position="57"/>
    </location>
</feature>
<evidence type="ECO:0000256" key="1">
    <source>
        <dbReference type="ARBA" id="ARBA00002536"/>
    </source>
</evidence>
<comment type="similarity">
    <text evidence="3 10">Belongs to the cytochrome c oxidase bacterial subunit CtaF family.</text>
</comment>
<evidence type="ECO:0000256" key="7">
    <source>
        <dbReference type="ARBA" id="ARBA00022989"/>
    </source>
</evidence>
<keyword evidence="5 11" id="KW-0812">Transmembrane</keyword>
<evidence type="ECO:0000256" key="10">
    <source>
        <dbReference type="PIRNR" id="PIRNR017385"/>
    </source>
</evidence>